<dbReference type="Proteomes" id="UP001060215">
    <property type="component" value="Chromosome 4"/>
</dbReference>
<protein>
    <submittedName>
        <fullName evidence="1">40S ribosomal protein S23</fullName>
    </submittedName>
</protein>
<name>A0ACC0HM24_9ERIC</name>
<accession>A0ACC0HM24</accession>
<evidence type="ECO:0000313" key="2">
    <source>
        <dbReference type="Proteomes" id="UP001060215"/>
    </source>
</evidence>
<organism evidence="1 2">
    <name type="scientific">Camellia lanceoleosa</name>
    <dbReference type="NCBI Taxonomy" id="1840588"/>
    <lineage>
        <taxon>Eukaryota</taxon>
        <taxon>Viridiplantae</taxon>
        <taxon>Streptophyta</taxon>
        <taxon>Embryophyta</taxon>
        <taxon>Tracheophyta</taxon>
        <taxon>Spermatophyta</taxon>
        <taxon>Magnoliopsida</taxon>
        <taxon>eudicotyledons</taxon>
        <taxon>Gunneridae</taxon>
        <taxon>Pentapetalae</taxon>
        <taxon>asterids</taxon>
        <taxon>Ericales</taxon>
        <taxon>Theaceae</taxon>
        <taxon>Camellia</taxon>
    </lineage>
</organism>
<keyword evidence="1" id="KW-0687">Ribonucleoprotein</keyword>
<dbReference type="EMBL" id="CM045761">
    <property type="protein sequence ID" value="KAI8013046.1"/>
    <property type="molecule type" value="Genomic_DNA"/>
</dbReference>
<reference evidence="1 2" key="1">
    <citation type="journal article" date="2022" name="Plant J.">
        <title>Chromosome-level genome of Camellia lanceoleosa provides a valuable resource for understanding genome evolution and self-incompatibility.</title>
        <authorList>
            <person name="Gong W."/>
            <person name="Xiao S."/>
            <person name="Wang L."/>
            <person name="Liao Z."/>
            <person name="Chang Y."/>
            <person name="Mo W."/>
            <person name="Hu G."/>
            <person name="Li W."/>
            <person name="Zhao G."/>
            <person name="Zhu H."/>
            <person name="Hu X."/>
            <person name="Ji K."/>
            <person name="Xiang X."/>
            <person name="Song Q."/>
            <person name="Yuan D."/>
            <person name="Jin S."/>
            <person name="Zhang L."/>
        </authorList>
    </citation>
    <scope>NUCLEOTIDE SEQUENCE [LARGE SCALE GENOMIC DNA]</scope>
    <source>
        <strain evidence="1">SQ_2022a</strain>
    </source>
</reference>
<evidence type="ECO:0000313" key="1">
    <source>
        <dbReference type="EMBL" id="KAI8013046.1"/>
    </source>
</evidence>
<keyword evidence="2" id="KW-1185">Reference proteome</keyword>
<comment type="caution">
    <text evidence="1">The sequence shown here is derived from an EMBL/GenBank/DDBJ whole genome shotgun (WGS) entry which is preliminary data.</text>
</comment>
<proteinExistence type="predicted"/>
<keyword evidence="1" id="KW-0689">Ribosomal protein</keyword>
<gene>
    <name evidence="1" type="ORF">LOK49_LG05G02925</name>
</gene>
<sequence length="144" mass="16355">MVECRRLHTLPPNILPLSAKPILCSALLCLRVSAFFVFALLWRLRRPHVGKQATRPCGFMRMGGMLAPEVQTGSERPLTHSENMQLRDCENRWKLSNENLGRVQLIRNGKKIAAFVPIDGCLNYIEENDEVLIAGFGRKEKPRS</sequence>